<gene>
    <name evidence="4" type="primary">EIF1</name>
</gene>
<feature type="domain" description="SUI1" evidence="3">
    <location>
        <begin position="31"/>
        <end position="65"/>
    </location>
</feature>
<reference evidence="4" key="1">
    <citation type="submission" date="2020-11" db="EMBL/GenBank/DDBJ databases">
        <title>Gallus gallus (Chicken) genome, bGalGal1, GRCg7b, maternal haplotype autosomes + Z &amp; W.</title>
        <authorList>
            <person name="Warren W."/>
            <person name="Formenti G."/>
            <person name="Fedrigo O."/>
            <person name="Haase B."/>
            <person name="Mountcastle J."/>
            <person name="Balacco J."/>
            <person name="Tracey A."/>
            <person name="Schneider V."/>
            <person name="Okimoto R."/>
            <person name="Cheng H."/>
            <person name="Hawken R."/>
            <person name="Howe K."/>
            <person name="Jarvis E.D."/>
        </authorList>
    </citation>
    <scope>NUCLEOTIDE SEQUENCE [LARGE SCALE GENOMIC DNA]</scope>
    <source>
        <strain evidence="4">Broiler</strain>
    </source>
</reference>
<dbReference type="AlphaFoldDB" id="A0A8V0ZWX3"/>
<dbReference type="GO" id="GO:0003743">
    <property type="term" value="F:translation initiation factor activity"/>
    <property type="evidence" value="ECO:0007669"/>
    <property type="project" value="UniProtKB-KW"/>
</dbReference>
<evidence type="ECO:0000259" key="3">
    <source>
        <dbReference type="PROSITE" id="PS50296"/>
    </source>
</evidence>
<proteinExistence type="predicted"/>
<dbReference type="InterPro" id="IPR036877">
    <property type="entry name" value="SUI1_dom_sf"/>
</dbReference>
<keyword evidence="5" id="KW-1185">Reference proteome</keyword>
<accession>A0A8V0ZWX3</accession>
<dbReference type="SUPFAM" id="SSF55159">
    <property type="entry name" value="eIF1-like"/>
    <property type="match status" value="1"/>
</dbReference>
<feature type="region of interest" description="Disordered" evidence="2">
    <location>
        <begin position="1"/>
        <end position="21"/>
    </location>
</feature>
<evidence type="ECO:0000313" key="4">
    <source>
        <dbReference type="Ensembl" id="ENSGALP00010033379.1"/>
    </source>
</evidence>
<keyword evidence="1" id="KW-0648">Protein biosynthesis</keyword>
<dbReference type="Pfam" id="PF01253">
    <property type="entry name" value="SUI1"/>
    <property type="match status" value="1"/>
</dbReference>
<sequence>MSAIQNLQPFDPFADASKGDDLLPAGTEDYIHIRIQQRNGRKTLTTVQGIADDYDKKKLVKAFKKVGCGRCVGPGGQRHTGGCGAGVAVPGFVVLRGPSSFPRNLPAMVL</sequence>
<dbReference type="OrthoDB" id="10248435at2759"/>
<organism evidence="4 5">
    <name type="scientific">Gallus gallus</name>
    <name type="common">Chicken</name>
    <dbReference type="NCBI Taxonomy" id="9031"/>
    <lineage>
        <taxon>Eukaryota</taxon>
        <taxon>Metazoa</taxon>
        <taxon>Chordata</taxon>
        <taxon>Craniata</taxon>
        <taxon>Vertebrata</taxon>
        <taxon>Euteleostomi</taxon>
        <taxon>Archelosauria</taxon>
        <taxon>Archosauria</taxon>
        <taxon>Dinosauria</taxon>
        <taxon>Saurischia</taxon>
        <taxon>Theropoda</taxon>
        <taxon>Coelurosauria</taxon>
        <taxon>Aves</taxon>
        <taxon>Neognathae</taxon>
        <taxon>Galloanserae</taxon>
        <taxon>Galliformes</taxon>
        <taxon>Phasianidae</taxon>
        <taxon>Phasianinae</taxon>
        <taxon>Gallus</taxon>
    </lineage>
</organism>
<evidence type="ECO:0000313" key="5">
    <source>
        <dbReference type="Proteomes" id="UP000000539"/>
    </source>
</evidence>
<evidence type="ECO:0000256" key="1">
    <source>
        <dbReference type="ARBA" id="ARBA00022540"/>
    </source>
</evidence>
<dbReference type="PROSITE" id="PS50296">
    <property type="entry name" value="SUI1"/>
    <property type="match status" value="1"/>
</dbReference>
<keyword evidence="1" id="KW-0396">Initiation factor</keyword>
<protein>
    <submittedName>
        <fullName evidence="4">Eukaryotic translation initiation factor 1</fullName>
    </submittedName>
</protein>
<dbReference type="InterPro" id="IPR001950">
    <property type="entry name" value="SUI1"/>
</dbReference>
<dbReference type="PANTHER" id="PTHR10388">
    <property type="entry name" value="EUKARYOTIC TRANSLATION INITIATION FACTOR SUI1"/>
    <property type="match status" value="1"/>
</dbReference>
<reference evidence="4" key="3">
    <citation type="submission" date="2025-09" db="UniProtKB">
        <authorList>
            <consortium name="Ensembl"/>
        </authorList>
    </citation>
    <scope>IDENTIFICATION</scope>
    <source>
        <strain evidence="4">broiler</strain>
    </source>
</reference>
<dbReference type="GeneTree" id="ENSGT00390000015789"/>
<dbReference type="Ensembl" id="ENSGALT00010055174.1">
    <property type="protein sequence ID" value="ENSGALP00010033379.1"/>
    <property type="gene ID" value="ENSGALG00010022682.1"/>
</dbReference>
<evidence type="ECO:0000256" key="2">
    <source>
        <dbReference type="SAM" id="MobiDB-lite"/>
    </source>
</evidence>
<name>A0A8V0ZWX3_CHICK</name>
<dbReference type="Gene3D" id="3.30.780.10">
    <property type="entry name" value="SUI1-like domain"/>
    <property type="match status" value="1"/>
</dbReference>
<reference evidence="4" key="2">
    <citation type="submission" date="2025-08" db="UniProtKB">
        <authorList>
            <consortium name="Ensembl"/>
        </authorList>
    </citation>
    <scope>IDENTIFICATION</scope>
    <source>
        <strain evidence="4">broiler</strain>
    </source>
</reference>
<dbReference type="Proteomes" id="UP000000539">
    <property type="component" value="Chromosome 27"/>
</dbReference>